<reference evidence="2 3" key="1">
    <citation type="submission" date="2016-10" db="EMBL/GenBank/DDBJ databases">
        <authorList>
            <person name="de Groot N.N."/>
        </authorList>
    </citation>
    <scope>NUCLEOTIDE SEQUENCE [LARGE SCALE GENOMIC DNA]</scope>
    <source>
        <strain evidence="2 3">DSM 16981</strain>
    </source>
</reference>
<dbReference type="InterPro" id="IPR019897">
    <property type="entry name" value="RidA_CS"/>
</dbReference>
<dbReference type="RefSeq" id="WP_091651631.1">
    <property type="nucleotide sequence ID" value="NZ_FNHQ01000024.1"/>
</dbReference>
<dbReference type="NCBIfam" id="TIGR00004">
    <property type="entry name" value="Rid family detoxifying hydrolase"/>
    <property type="match status" value="1"/>
</dbReference>
<comment type="similarity">
    <text evidence="1">Belongs to the RutC family.</text>
</comment>
<dbReference type="Pfam" id="PF01042">
    <property type="entry name" value="Ribonuc_L-PSP"/>
    <property type="match status" value="1"/>
</dbReference>
<dbReference type="CDD" id="cd00448">
    <property type="entry name" value="YjgF_YER057c_UK114_family"/>
    <property type="match status" value="1"/>
</dbReference>
<dbReference type="STRING" id="349095.SAMN05660299_02120"/>
<dbReference type="Proteomes" id="UP000199309">
    <property type="component" value="Unassembled WGS sequence"/>
</dbReference>
<gene>
    <name evidence="2" type="ORF">SAMN05660299_02120</name>
</gene>
<dbReference type="InterPro" id="IPR006056">
    <property type="entry name" value="RidA"/>
</dbReference>
<dbReference type="SUPFAM" id="SSF55298">
    <property type="entry name" value="YjgF-like"/>
    <property type="match status" value="1"/>
</dbReference>
<dbReference type="GO" id="GO:0019239">
    <property type="term" value="F:deaminase activity"/>
    <property type="evidence" value="ECO:0007669"/>
    <property type="project" value="TreeGrafter"/>
</dbReference>
<name>A0A1G9YNR9_9FIRM</name>
<dbReference type="OrthoDB" id="9803101at2"/>
<sequence length="125" mass="13451">MNKEIKSKLAPAAIGPYSQAIEHDGLIFVSGQLPIVTTTGEFPSDDIKEQTRVSLMNIETILTEAGLTFANIVKSTVLLADIHDFGAMNDVYGTFFQAPFPARAAFQVADLPKGAKVEIEVVAAR</sequence>
<dbReference type="GO" id="GO:0005829">
    <property type="term" value="C:cytosol"/>
    <property type="evidence" value="ECO:0007669"/>
    <property type="project" value="TreeGrafter"/>
</dbReference>
<keyword evidence="3" id="KW-1185">Reference proteome</keyword>
<dbReference type="PANTHER" id="PTHR11803:SF39">
    <property type="entry name" value="2-IMINOBUTANOATE_2-IMINOPROPANOATE DEAMINASE"/>
    <property type="match status" value="1"/>
</dbReference>
<dbReference type="EMBL" id="FNHQ01000024">
    <property type="protein sequence ID" value="SDN10647.1"/>
    <property type="molecule type" value="Genomic_DNA"/>
</dbReference>
<dbReference type="Gene3D" id="3.30.1330.40">
    <property type="entry name" value="RutC-like"/>
    <property type="match status" value="1"/>
</dbReference>
<dbReference type="InterPro" id="IPR035959">
    <property type="entry name" value="RutC-like_sf"/>
</dbReference>
<dbReference type="AlphaFoldDB" id="A0A1G9YNR9"/>
<dbReference type="PANTHER" id="PTHR11803">
    <property type="entry name" value="2-IMINOBUTANOATE/2-IMINOPROPANOATE DEAMINASE RIDA"/>
    <property type="match status" value="1"/>
</dbReference>
<accession>A0A1G9YNR9</accession>
<evidence type="ECO:0000313" key="3">
    <source>
        <dbReference type="Proteomes" id="UP000199309"/>
    </source>
</evidence>
<proteinExistence type="inferred from homology"/>
<evidence type="ECO:0000256" key="1">
    <source>
        <dbReference type="ARBA" id="ARBA00010552"/>
    </source>
</evidence>
<protein>
    <submittedName>
        <fullName evidence="2">Endoribonuclease L-PSP</fullName>
    </submittedName>
</protein>
<dbReference type="FunFam" id="3.30.1330.40:FF:000001">
    <property type="entry name" value="L-PSP family endoribonuclease"/>
    <property type="match status" value="1"/>
</dbReference>
<dbReference type="PROSITE" id="PS01094">
    <property type="entry name" value="UPF0076"/>
    <property type="match status" value="1"/>
</dbReference>
<organism evidence="2 3">
    <name type="scientific">Megasphaera paucivorans</name>
    <dbReference type="NCBI Taxonomy" id="349095"/>
    <lineage>
        <taxon>Bacteria</taxon>
        <taxon>Bacillati</taxon>
        <taxon>Bacillota</taxon>
        <taxon>Negativicutes</taxon>
        <taxon>Veillonellales</taxon>
        <taxon>Veillonellaceae</taxon>
        <taxon>Megasphaera</taxon>
    </lineage>
</organism>
<dbReference type="InterPro" id="IPR006175">
    <property type="entry name" value="YjgF/YER057c/UK114"/>
</dbReference>
<evidence type="ECO:0000313" key="2">
    <source>
        <dbReference type="EMBL" id="SDN10647.1"/>
    </source>
</evidence>